<feature type="compositionally biased region" description="Gly residues" evidence="1">
    <location>
        <begin position="116"/>
        <end position="129"/>
    </location>
</feature>
<dbReference type="NCBIfam" id="TIGR03816">
    <property type="entry name" value="tadE_like_DECH"/>
    <property type="match status" value="1"/>
</dbReference>
<evidence type="ECO:0000259" key="3">
    <source>
        <dbReference type="Pfam" id="PF13400"/>
    </source>
</evidence>
<evidence type="ECO:0000256" key="2">
    <source>
        <dbReference type="SAM" id="Phobius"/>
    </source>
</evidence>
<protein>
    <recommendedName>
        <fullName evidence="3">Putative Flp pilus-assembly TadG-like N-terminal domain-containing protein</fullName>
    </recommendedName>
</protein>
<feature type="transmembrane region" description="Helical" evidence="2">
    <location>
        <begin position="18"/>
        <end position="42"/>
    </location>
</feature>
<feature type="region of interest" description="Disordered" evidence="1">
    <location>
        <begin position="112"/>
        <end position="144"/>
    </location>
</feature>
<sequence length="144" mass="14248">MTARPGCRRPKEQGSATVYGVAFIGLLVVVAMIAATVAALLVGHRRAAAGADLAALAGASAIQQGRPPCVEAARLARANRVLMLRCVRRGQVVTVVVATDVVPAIGPAIGQATGPGTRGTGTGSGGAPGSGWTVRSMARAGPVA</sequence>
<proteinExistence type="predicted"/>
<gene>
    <name evidence="4" type="ORF">AVDCRST_MAG72-249</name>
</gene>
<name>A0A6J4LGS9_9ACTN</name>
<dbReference type="InterPro" id="IPR021202">
    <property type="entry name" value="Rv3654c-like"/>
</dbReference>
<keyword evidence="2" id="KW-0812">Transmembrane</keyword>
<keyword evidence="2" id="KW-1133">Transmembrane helix</keyword>
<evidence type="ECO:0000256" key="1">
    <source>
        <dbReference type="SAM" id="MobiDB-lite"/>
    </source>
</evidence>
<dbReference type="AlphaFoldDB" id="A0A6J4LGS9"/>
<keyword evidence="2" id="KW-0472">Membrane</keyword>
<dbReference type="EMBL" id="CADCUJ010000014">
    <property type="protein sequence ID" value="CAA9333361.1"/>
    <property type="molecule type" value="Genomic_DNA"/>
</dbReference>
<reference evidence="4" key="1">
    <citation type="submission" date="2020-02" db="EMBL/GenBank/DDBJ databases">
        <authorList>
            <person name="Meier V. D."/>
        </authorList>
    </citation>
    <scope>NUCLEOTIDE SEQUENCE</scope>
    <source>
        <strain evidence="4">AVDCRST_MAG72</strain>
    </source>
</reference>
<dbReference type="Pfam" id="PF13400">
    <property type="entry name" value="Tad"/>
    <property type="match status" value="1"/>
</dbReference>
<evidence type="ECO:0000313" key="4">
    <source>
        <dbReference type="EMBL" id="CAA9333361.1"/>
    </source>
</evidence>
<organism evidence="4">
    <name type="scientific">uncultured Nocardioidaceae bacterium</name>
    <dbReference type="NCBI Taxonomy" id="253824"/>
    <lineage>
        <taxon>Bacteria</taxon>
        <taxon>Bacillati</taxon>
        <taxon>Actinomycetota</taxon>
        <taxon>Actinomycetes</taxon>
        <taxon>Propionibacteriales</taxon>
        <taxon>Nocardioidaceae</taxon>
        <taxon>environmental samples</taxon>
    </lineage>
</organism>
<accession>A0A6J4LGS9</accession>
<feature type="domain" description="Putative Flp pilus-assembly TadG-like N-terminal" evidence="3">
    <location>
        <begin position="14"/>
        <end position="61"/>
    </location>
</feature>
<dbReference type="InterPro" id="IPR028087">
    <property type="entry name" value="Tad_N"/>
</dbReference>